<gene>
    <name evidence="2" type="ORF">DSS3VP1_00094</name>
</gene>
<keyword evidence="3" id="KW-1185">Reference proteome</keyword>
<organism evidence="2 3">
    <name type="scientific">Bacteriophage DSS3_VP1</name>
    <dbReference type="NCBI Taxonomy" id="2664196"/>
    <lineage>
        <taxon>Viruses</taxon>
        <taxon>Duplodnaviria</taxon>
        <taxon>Heunggongvirae</taxon>
        <taxon>Uroviricota</taxon>
        <taxon>Caudoviricetes</taxon>
        <taxon>Naomviridae</taxon>
        <taxon>Noahvirus</taxon>
        <taxon>Noahvirus arc</taxon>
    </lineage>
</organism>
<dbReference type="Proteomes" id="UP000594402">
    <property type="component" value="Segment"/>
</dbReference>
<evidence type="ECO:0000256" key="1">
    <source>
        <dbReference type="SAM" id="Phobius"/>
    </source>
</evidence>
<keyword evidence="1" id="KW-0472">Membrane</keyword>
<protein>
    <submittedName>
        <fullName evidence="2">Uncharacterized protein</fullName>
    </submittedName>
</protein>
<name>A0A7S5KPH6_9CAUD</name>
<proteinExistence type="predicted"/>
<dbReference type="EMBL" id="MN602266">
    <property type="protein sequence ID" value="QGH74662.1"/>
    <property type="molecule type" value="Genomic_DNA"/>
</dbReference>
<feature type="transmembrane region" description="Helical" evidence="1">
    <location>
        <begin position="109"/>
        <end position="127"/>
    </location>
</feature>
<keyword evidence="1" id="KW-1133">Transmembrane helix</keyword>
<evidence type="ECO:0000313" key="2">
    <source>
        <dbReference type="EMBL" id="QGH74662.1"/>
    </source>
</evidence>
<keyword evidence="1" id="KW-0812">Transmembrane</keyword>
<evidence type="ECO:0000313" key="3">
    <source>
        <dbReference type="Proteomes" id="UP000594402"/>
    </source>
</evidence>
<dbReference type="Gene3D" id="3.10.620.30">
    <property type="match status" value="1"/>
</dbReference>
<accession>A0A7S5KPH6</accession>
<sequence>MQIYINSLFQRFTYTRDVKHLIDNWKYPKKGFDRVFGDCEDFSLQLLYDLAGQSNWRFWWYLISFQAVIWHVTSYNGNGHAVLWFRGKWADNMERTWYTTDIMRHTRRFPYLFPLVALKLIMARIVHGKS</sequence>
<reference evidence="2 3" key="1">
    <citation type="submission" date="2019-10" db="EMBL/GenBank/DDBJ databases">
        <title>Isolation and characterisation of a new family of globally distributed lytic roseophage, the Naomivirus.</title>
        <authorList>
            <person name="Rihtman B."/>
            <person name="Puxty R.J."/>
            <person name="Hapeshi A."/>
            <person name="Zhan Y."/>
            <person name="Michinevski S."/>
            <person name="Waterfield N.R."/>
            <person name="Chen F."/>
            <person name="Millard A.D."/>
            <person name="Scanlan D.J."/>
            <person name="Chen Y."/>
        </authorList>
    </citation>
    <scope>NUCLEOTIDE SEQUENCE [LARGE SCALE GENOMIC DNA]</scope>
</reference>